<gene>
    <name evidence="1" type="ORF">CAMP_LOCUS15899</name>
</gene>
<dbReference type="AlphaFoldDB" id="A0A9P1J002"/>
<accession>A0A9P1J002</accession>
<keyword evidence="2" id="KW-1185">Reference proteome</keyword>
<dbReference type="EMBL" id="CANHGI010000005">
    <property type="protein sequence ID" value="CAI5453262.1"/>
    <property type="molecule type" value="Genomic_DNA"/>
</dbReference>
<dbReference type="Proteomes" id="UP001152747">
    <property type="component" value="Unassembled WGS sequence"/>
</dbReference>
<name>A0A9P1J002_9PELO</name>
<comment type="caution">
    <text evidence="1">The sequence shown here is derived from an EMBL/GenBank/DDBJ whole genome shotgun (WGS) entry which is preliminary data.</text>
</comment>
<sequence length="680" mass="81544">MNNNNDEKEYILTNLRRIDSLNLEEKRIELEKFLFSRNGELIKYYRDFLWKIVISIMKSSTDNVLFFLTLCRTEQFSYFDNISNLITIPRQNLKIEDIFEIHEHVDHIYRAKIQAFLFDKMSDNEREKYRQLHYCSAESFEEGKKEIVRAKTERFLENDIEKEEVFEILHAVSYVLNNREFIRLMFRKIDYIFDVDAVFAFRYAMTLMRFSHDEHNRTNDENIVKPIEKYLKIELLKQYPEFEKLLLALNLAFNLIDFEYFDCSQLIKGIDNIEYVLEERKNEMTTILSDQLKKLRKKMVPEKDCRFVPKIVCDEDEAIEILDKNGIISFDHLIIDTKDPYQRLQDIKELKSHSDSHYHIKLHVKILECFVEILDQKRDDISELRKYLNDFKFNNFKVFKSWAAQFDDFKYLEIIAKFMIMEDYEINRNLSDVVDVAAIFLGKIKYFDMDAIRYFMNIFGSLKSKVLYAAADQFVEDQIANDDWSRGSVEEFHECLEKWSIFLEREQFVLLLLIKIRLLSEPNSDVRIRYALTLAQCGYDQNNKNQSDPTENEQNAEVFKEIYKYLESELNSPSRSRISIELAVQIFKNFVKVDPDSWLDIDHAGVAQELQNYSKELDFDDIHELYFNINLYQKIVDLFKTNQVNCNQPSFGSVYEIVSKERVENFRRSKERNSYFTEIF</sequence>
<organism evidence="1 2">
    <name type="scientific">Caenorhabditis angaria</name>
    <dbReference type="NCBI Taxonomy" id="860376"/>
    <lineage>
        <taxon>Eukaryota</taxon>
        <taxon>Metazoa</taxon>
        <taxon>Ecdysozoa</taxon>
        <taxon>Nematoda</taxon>
        <taxon>Chromadorea</taxon>
        <taxon>Rhabditida</taxon>
        <taxon>Rhabditina</taxon>
        <taxon>Rhabditomorpha</taxon>
        <taxon>Rhabditoidea</taxon>
        <taxon>Rhabditidae</taxon>
        <taxon>Peloderinae</taxon>
        <taxon>Caenorhabditis</taxon>
    </lineage>
</organism>
<evidence type="ECO:0000313" key="2">
    <source>
        <dbReference type="Proteomes" id="UP001152747"/>
    </source>
</evidence>
<protein>
    <submittedName>
        <fullName evidence="1">Uncharacterized protein</fullName>
    </submittedName>
</protein>
<reference evidence="1" key="1">
    <citation type="submission" date="2022-11" db="EMBL/GenBank/DDBJ databases">
        <authorList>
            <person name="Kikuchi T."/>
        </authorList>
    </citation>
    <scope>NUCLEOTIDE SEQUENCE</scope>
    <source>
        <strain evidence="1">PS1010</strain>
    </source>
</reference>
<proteinExistence type="predicted"/>
<evidence type="ECO:0000313" key="1">
    <source>
        <dbReference type="EMBL" id="CAI5453262.1"/>
    </source>
</evidence>